<accession>A0A1U7PVD7</accession>
<evidence type="ECO:0000313" key="1">
    <source>
        <dbReference type="EMBL" id="SIT96464.1"/>
    </source>
</evidence>
<dbReference type="AlphaFoldDB" id="A0A1U7PVD7"/>
<keyword evidence="2" id="KW-1185">Reference proteome</keyword>
<dbReference type="EMBL" id="FTPU01000009">
    <property type="protein sequence ID" value="SIT96464.1"/>
    <property type="molecule type" value="Genomic_DNA"/>
</dbReference>
<evidence type="ECO:0000313" key="2">
    <source>
        <dbReference type="Proteomes" id="UP000187261"/>
    </source>
</evidence>
<sequence>MTTELPNHCNIVHLELGQPQKQNYRKICFSIYFFTFVVDGPFISVPSGFRKQGLDSSYVALLY</sequence>
<dbReference type="Proteomes" id="UP000187261">
    <property type="component" value="Unassembled WGS sequence"/>
</dbReference>
<gene>
    <name evidence="1" type="ORF">SAMN05660493_01145</name>
</gene>
<name>A0A1U7PVD7_9FLAO</name>
<reference evidence="2" key="1">
    <citation type="submission" date="2016-10" db="EMBL/GenBank/DDBJ databases">
        <authorList>
            <person name="Varghese N."/>
            <person name="Submissions S."/>
        </authorList>
    </citation>
    <scope>NUCLEOTIDE SEQUENCE [LARGE SCALE GENOMIC DNA]</scope>
    <source>
        <strain evidence="2">DSM 19482</strain>
    </source>
</reference>
<proteinExistence type="predicted"/>
<protein>
    <submittedName>
        <fullName evidence="1">Uncharacterized protein</fullName>
    </submittedName>
</protein>
<organism evidence="1 2">
    <name type="scientific">Epilithonimonas bovis DSM 19482</name>
    <dbReference type="NCBI Taxonomy" id="1121284"/>
    <lineage>
        <taxon>Bacteria</taxon>
        <taxon>Pseudomonadati</taxon>
        <taxon>Bacteroidota</taxon>
        <taxon>Flavobacteriia</taxon>
        <taxon>Flavobacteriales</taxon>
        <taxon>Weeksellaceae</taxon>
        <taxon>Chryseobacterium group</taxon>
        <taxon>Epilithonimonas</taxon>
    </lineage>
</organism>